<dbReference type="AlphaFoldDB" id="A0A413JCS9"/>
<reference evidence="1 2" key="1">
    <citation type="submission" date="2018-08" db="EMBL/GenBank/DDBJ databases">
        <title>A genome reference for cultivated species of the human gut microbiota.</title>
        <authorList>
            <person name="Zou Y."/>
            <person name="Xue W."/>
            <person name="Luo G."/>
        </authorList>
    </citation>
    <scope>NUCLEOTIDE SEQUENCE [LARGE SCALE GENOMIC DNA]</scope>
    <source>
        <strain evidence="1 2">OF02-6LB</strain>
    </source>
</reference>
<dbReference type="EMBL" id="QSCS01000002">
    <property type="protein sequence ID" value="RGY29541.1"/>
    <property type="molecule type" value="Genomic_DNA"/>
</dbReference>
<accession>A0A413JCS9</accession>
<proteinExistence type="predicted"/>
<gene>
    <name evidence="1" type="ORF">DXA49_01800</name>
</gene>
<name>A0A413JCS9_9BACE</name>
<sequence>MSNDNYTGRNLYRVEVDATRVNELLKRLNDKEAKKAISSALRKSILIIRKQAQENLVYAVNGAEFGSTKNGVSFKPLKNEIKIAVYRNASGARVSLIDKRKKGSRAFMLPFFESGTIERTAYEKSATHKPANRGSIKASRFFSNAVKSKQKEAENSLEKNIIDSITKIANKKK</sequence>
<dbReference type="Proteomes" id="UP000284431">
    <property type="component" value="Unassembled WGS sequence"/>
</dbReference>
<protein>
    <recommendedName>
        <fullName evidence="3">HK97 gp10 family phage protein</fullName>
    </recommendedName>
</protein>
<comment type="caution">
    <text evidence="1">The sequence shown here is derived from an EMBL/GenBank/DDBJ whole genome shotgun (WGS) entry which is preliminary data.</text>
</comment>
<evidence type="ECO:0000313" key="2">
    <source>
        <dbReference type="Proteomes" id="UP000284431"/>
    </source>
</evidence>
<evidence type="ECO:0008006" key="3">
    <source>
        <dbReference type="Google" id="ProtNLM"/>
    </source>
</evidence>
<organism evidence="1 2">
    <name type="scientific">Bacteroides caccae</name>
    <dbReference type="NCBI Taxonomy" id="47678"/>
    <lineage>
        <taxon>Bacteria</taxon>
        <taxon>Pseudomonadati</taxon>
        <taxon>Bacteroidota</taxon>
        <taxon>Bacteroidia</taxon>
        <taxon>Bacteroidales</taxon>
        <taxon>Bacteroidaceae</taxon>
        <taxon>Bacteroides</taxon>
    </lineage>
</organism>
<dbReference type="RefSeq" id="WP_087323466.1">
    <property type="nucleotide sequence ID" value="NZ_CP134819.1"/>
</dbReference>
<evidence type="ECO:0000313" key="1">
    <source>
        <dbReference type="EMBL" id="RGY29541.1"/>
    </source>
</evidence>